<dbReference type="PANTHER" id="PTHR42973:SF39">
    <property type="entry name" value="FAD-BINDING PCMH-TYPE DOMAIN-CONTAINING PROTEIN"/>
    <property type="match status" value="1"/>
</dbReference>
<dbReference type="InterPro" id="IPR036318">
    <property type="entry name" value="FAD-bd_PCMH-like_sf"/>
</dbReference>
<keyword evidence="5" id="KW-0560">Oxidoreductase</keyword>
<evidence type="ECO:0000256" key="4">
    <source>
        <dbReference type="ARBA" id="ARBA00022827"/>
    </source>
</evidence>
<dbReference type="PROSITE" id="PS51387">
    <property type="entry name" value="FAD_PCMH"/>
    <property type="match status" value="1"/>
</dbReference>
<dbReference type="Gene3D" id="3.30.43.10">
    <property type="entry name" value="Uridine Diphospho-n-acetylenolpyruvylglucosamine Reductase, domain 2"/>
    <property type="match status" value="1"/>
</dbReference>
<comment type="similarity">
    <text evidence="2">Belongs to the oxygen-dependent FAD-linked oxidoreductase family.</text>
</comment>
<keyword evidence="3" id="KW-0285">Flavoprotein</keyword>
<dbReference type="InterPro" id="IPR016166">
    <property type="entry name" value="FAD-bd_PCMH"/>
</dbReference>
<evidence type="ECO:0000256" key="3">
    <source>
        <dbReference type="ARBA" id="ARBA00022630"/>
    </source>
</evidence>
<dbReference type="GO" id="GO:0016491">
    <property type="term" value="F:oxidoreductase activity"/>
    <property type="evidence" value="ECO:0007669"/>
    <property type="project" value="UniProtKB-KW"/>
</dbReference>
<protein>
    <submittedName>
        <fullName evidence="7">FAD linked oxidase domain-containing protein</fullName>
    </submittedName>
</protein>
<evidence type="ECO:0000256" key="1">
    <source>
        <dbReference type="ARBA" id="ARBA00001974"/>
    </source>
</evidence>
<evidence type="ECO:0000256" key="2">
    <source>
        <dbReference type="ARBA" id="ARBA00005466"/>
    </source>
</evidence>
<dbReference type="EMBL" id="ALQA01000075">
    <property type="protein sequence ID" value="EJZ05635.1"/>
    <property type="molecule type" value="Genomic_DNA"/>
</dbReference>
<dbReference type="InterPro" id="IPR050416">
    <property type="entry name" value="FAD-linked_Oxidoreductase"/>
</dbReference>
<dbReference type="eggNOG" id="COG0277">
    <property type="taxonomic scope" value="Bacteria"/>
</dbReference>
<proteinExistence type="inferred from homology"/>
<dbReference type="PROSITE" id="PS00862">
    <property type="entry name" value="OX2_COVAL_FAD"/>
    <property type="match status" value="1"/>
</dbReference>
<dbReference type="HOGENOM" id="CLU_018354_10_0_11"/>
<evidence type="ECO:0000313" key="8">
    <source>
        <dbReference type="Proteomes" id="UP000006072"/>
    </source>
</evidence>
<comment type="caution">
    <text evidence="7">The sequence shown here is derived from an EMBL/GenBank/DDBJ whole genome shotgun (WGS) entry which is preliminary data.</text>
</comment>
<dbReference type="GO" id="GO:0071949">
    <property type="term" value="F:FAD binding"/>
    <property type="evidence" value="ECO:0007669"/>
    <property type="project" value="InterPro"/>
</dbReference>
<dbReference type="Proteomes" id="UP000006072">
    <property type="component" value="Unassembled WGS sequence"/>
</dbReference>
<reference evidence="7 8" key="1">
    <citation type="journal article" date="2012" name="J. Bacteriol.">
        <title>Complete Genome Sequence of Mycobacterium vaccae Type Strain ATCC 25954.</title>
        <authorList>
            <person name="Ho Y.S."/>
            <person name="Adroub S.A."/>
            <person name="Abadi M."/>
            <person name="Al Alwan B."/>
            <person name="Alkhateeb R."/>
            <person name="Gao G."/>
            <person name="Ragab A."/>
            <person name="Ali S."/>
            <person name="van Soolingen D."/>
            <person name="Bitter W."/>
            <person name="Pain A."/>
            <person name="Abdallah A.M."/>
        </authorList>
    </citation>
    <scope>NUCLEOTIDE SEQUENCE [LARGE SCALE GENOMIC DNA]</scope>
    <source>
        <strain evidence="7 8">ATCC 25954</strain>
    </source>
</reference>
<dbReference type="RefSeq" id="WP_003929182.1">
    <property type="nucleotide sequence ID" value="NZ_JH814685.1"/>
</dbReference>
<dbReference type="AlphaFoldDB" id="K0UKU3"/>
<dbReference type="Pfam" id="PF01565">
    <property type="entry name" value="FAD_binding_4"/>
    <property type="match status" value="1"/>
</dbReference>
<keyword evidence="4" id="KW-0274">FAD</keyword>
<dbReference type="PANTHER" id="PTHR42973">
    <property type="entry name" value="BINDING OXIDOREDUCTASE, PUTATIVE (AFU_ORTHOLOGUE AFUA_1G17690)-RELATED"/>
    <property type="match status" value="1"/>
</dbReference>
<comment type="cofactor">
    <cofactor evidence="1">
        <name>FAD</name>
        <dbReference type="ChEBI" id="CHEBI:57692"/>
    </cofactor>
</comment>
<organism evidence="7 8">
    <name type="scientific">Mycolicibacterium vaccae ATCC 25954</name>
    <dbReference type="NCBI Taxonomy" id="1194972"/>
    <lineage>
        <taxon>Bacteria</taxon>
        <taxon>Bacillati</taxon>
        <taxon>Actinomycetota</taxon>
        <taxon>Actinomycetes</taxon>
        <taxon>Mycobacteriales</taxon>
        <taxon>Mycobacteriaceae</taxon>
        <taxon>Mycolicibacterium</taxon>
    </lineage>
</organism>
<dbReference type="InterPro" id="IPR006094">
    <property type="entry name" value="Oxid_FAD_bind_N"/>
</dbReference>
<feature type="domain" description="FAD-binding PCMH-type" evidence="6">
    <location>
        <begin position="41"/>
        <end position="209"/>
    </location>
</feature>
<dbReference type="InterPro" id="IPR016167">
    <property type="entry name" value="FAD-bd_PCMH_sub1"/>
</dbReference>
<accession>K0UKU3</accession>
<dbReference type="Gene3D" id="3.30.465.10">
    <property type="match status" value="1"/>
</dbReference>
<evidence type="ECO:0000256" key="5">
    <source>
        <dbReference type="ARBA" id="ARBA00023002"/>
    </source>
</evidence>
<dbReference type="Gene3D" id="3.40.462.20">
    <property type="match status" value="1"/>
</dbReference>
<dbReference type="InterPro" id="IPR006093">
    <property type="entry name" value="Oxy_OxRdtase_FAD_BS"/>
</dbReference>
<keyword evidence="8" id="KW-1185">Reference proteome</keyword>
<evidence type="ECO:0000313" key="7">
    <source>
        <dbReference type="EMBL" id="EJZ05635.1"/>
    </source>
</evidence>
<dbReference type="InterPro" id="IPR016169">
    <property type="entry name" value="FAD-bd_PCMH_sub2"/>
</dbReference>
<name>K0UKU3_MYCVA</name>
<dbReference type="PATRIC" id="fig|1194972.3.peg.4893"/>
<dbReference type="SUPFAM" id="SSF56176">
    <property type="entry name" value="FAD-binding/transporter-associated domain-like"/>
    <property type="match status" value="1"/>
</dbReference>
<sequence length="461" mass="47964">MMLPVDLTRAETLRALRDHISSPLALPGEPGYDRCSPWNGAPVTPAAVVLARSAHDVARTVKFAAAHGITVAVQATGHGAIGVGADTLLVFTAELDSLSIDTANRTARLGAGLRWQQVLDAVTPFGLAPPCGSAPGVGVVGLLTGGGVGPLVRSIGLCSDHVRSFELVTGTGEILHVTPENHADLFWGLRGGKSTLGIVTAVEIDLLPIAEFYGGALYFDGADAAAVLHAWRIWCADLPESVTTSVALQQLPPLPEVPEPLAGRFSVSLRYAALGDHDEAERLLAPMRQVADPVIDAVSVLPYAAIGAVHADPVDPMPAHEDHAVLREVTAETIDALLAAAGPDSGSLQAIVELRQLGGAMARPAAHRSAFCHRDAPFTLVTVGVLAPEIAAAVPVNAAQVVAALEPWSSSRAFPNFAPAADQARLARCYDEDTLFWLAAIADRYDPAGVLIAGQVARIPA</sequence>
<gene>
    <name evidence="7" type="ORF">MVAC_24568</name>
</gene>
<evidence type="ECO:0000259" key="6">
    <source>
        <dbReference type="PROSITE" id="PS51387"/>
    </source>
</evidence>